<evidence type="ECO:0000259" key="1">
    <source>
        <dbReference type="PROSITE" id="PS50801"/>
    </source>
</evidence>
<name>A0ABT8R764_9BACT</name>
<dbReference type="SUPFAM" id="SSF52091">
    <property type="entry name" value="SpoIIaa-like"/>
    <property type="match status" value="1"/>
</dbReference>
<evidence type="ECO:0000313" key="2">
    <source>
        <dbReference type="EMBL" id="MDO1447521.1"/>
    </source>
</evidence>
<feature type="domain" description="STAS" evidence="1">
    <location>
        <begin position="8"/>
        <end position="108"/>
    </location>
</feature>
<protein>
    <submittedName>
        <fullName evidence="2">STAS domain-containing protein</fullName>
    </submittedName>
</protein>
<dbReference type="RefSeq" id="WP_302038325.1">
    <property type="nucleotide sequence ID" value="NZ_JAUKPO010000007.1"/>
</dbReference>
<dbReference type="EMBL" id="JAUKPO010000007">
    <property type="protein sequence ID" value="MDO1447521.1"/>
    <property type="molecule type" value="Genomic_DNA"/>
</dbReference>
<gene>
    <name evidence="2" type="ORF">Q0590_14730</name>
</gene>
<dbReference type="InterPro" id="IPR058548">
    <property type="entry name" value="MlaB-like_STAS"/>
</dbReference>
<dbReference type="PROSITE" id="PS50801">
    <property type="entry name" value="STAS"/>
    <property type="match status" value="1"/>
</dbReference>
<organism evidence="2 3">
    <name type="scientific">Rhodocytophaga aerolata</name>
    <dbReference type="NCBI Taxonomy" id="455078"/>
    <lineage>
        <taxon>Bacteria</taxon>
        <taxon>Pseudomonadati</taxon>
        <taxon>Bacteroidota</taxon>
        <taxon>Cytophagia</taxon>
        <taxon>Cytophagales</taxon>
        <taxon>Rhodocytophagaceae</taxon>
        <taxon>Rhodocytophaga</taxon>
    </lineage>
</organism>
<keyword evidence="3" id="KW-1185">Reference proteome</keyword>
<dbReference type="Pfam" id="PF13466">
    <property type="entry name" value="STAS_2"/>
    <property type="match status" value="1"/>
</dbReference>
<dbReference type="Gene3D" id="3.30.750.24">
    <property type="entry name" value="STAS domain"/>
    <property type="match status" value="1"/>
</dbReference>
<proteinExistence type="predicted"/>
<dbReference type="Proteomes" id="UP001168528">
    <property type="component" value="Unassembled WGS sequence"/>
</dbReference>
<sequence length="108" mass="12189">MKNIQISITPQIDEHTKRVNLTLEGELVLKNLHELTAEVKDIIKQYDEITIELKNIINLDLACIQLLLSAKQTALSQQKRITCKVELPVEITNVMEHGGLADFPAMVN</sequence>
<reference evidence="2" key="1">
    <citation type="submission" date="2023-07" db="EMBL/GenBank/DDBJ databases">
        <title>The genome sequence of Rhodocytophaga aerolata KACC 12507.</title>
        <authorList>
            <person name="Zhang X."/>
        </authorList>
    </citation>
    <scope>NUCLEOTIDE SEQUENCE</scope>
    <source>
        <strain evidence="2">KACC 12507</strain>
    </source>
</reference>
<dbReference type="InterPro" id="IPR036513">
    <property type="entry name" value="STAS_dom_sf"/>
</dbReference>
<dbReference type="InterPro" id="IPR002645">
    <property type="entry name" value="STAS_dom"/>
</dbReference>
<accession>A0ABT8R764</accession>
<comment type="caution">
    <text evidence="2">The sequence shown here is derived from an EMBL/GenBank/DDBJ whole genome shotgun (WGS) entry which is preliminary data.</text>
</comment>
<evidence type="ECO:0000313" key="3">
    <source>
        <dbReference type="Proteomes" id="UP001168528"/>
    </source>
</evidence>